<dbReference type="EMBL" id="CP116968">
    <property type="protein sequence ID" value="WNM61503.1"/>
    <property type="molecule type" value="Genomic_DNA"/>
</dbReference>
<dbReference type="Gene3D" id="2.40.160.20">
    <property type="match status" value="1"/>
</dbReference>
<accession>A0AA96GLU1</accession>
<keyword evidence="2" id="KW-1185">Reference proteome</keyword>
<dbReference type="InterPro" id="IPR011250">
    <property type="entry name" value="OMP/PagP_B-barrel"/>
</dbReference>
<keyword evidence="1" id="KW-0378">Hydrolase</keyword>
<dbReference type="AlphaFoldDB" id="A0AA96GLU1"/>
<dbReference type="GO" id="GO:0016787">
    <property type="term" value="F:hydrolase activity"/>
    <property type="evidence" value="ECO:0007669"/>
    <property type="project" value="UniProtKB-KW"/>
</dbReference>
<gene>
    <name evidence="1" type="ORF">PQG83_17345</name>
</gene>
<name>A0AA96GLU1_9BACT</name>
<dbReference type="InterPro" id="IPR018550">
    <property type="entry name" value="Lipid-A_deacylase-rel"/>
</dbReference>
<proteinExistence type="predicted"/>
<organism evidence="1 2">
    <name type="scientific">Candidatus Nitrospira neomarina</name>
    <dbReference type="NCBI Taxonomy" id="3020899"/>
    <lineage>
        <taxon>Bacteria</taxon>
        <taxon>Pseudomonadati</taxon>
        <taxon>Nitrospirota</taxon>
        <taxon>Nitrospiria</taxon>
        <taxon>Nitrospirales</taxon>
        <taxon>Nitrospiraceae</taxon>
        <taxon>Nitrospira</taxon>
    </lineage>
</organism>
<protein>
    <submittedName>
        <fullName evidence="1">Acyloxyacyl hydrolase</fullName>
    </submittedName>
</protein>
<dbReference type="KEGG" id="nneo:PQG83_17345"/>
<dbReference type="SUPFAM" id="SSF56925">
    <property type="entry name" value="OMPA-like"/>
    <property type="match status" value="1"/>
</dbReference>
<evidence type="ECO:0000313" key="1">
    <source>
        <dbReference type="EMBL" id="WNM61503.1"/>
    </source>
</evidence>
<dbReference type="Pfam" id="PF09411">
    <property type="entry name" value="PagL"/>
    <property type="match status" value="1"/>
</dbReference>
<sequence length="209" mass="23140">MLKGFKREQFIIEMTGVLFMLFLVGTAWGVDFDARNRVTKGTLEFGFLTGYWQGNNAFGNEPSANRSAVYFLPQLGLVLTDEISSGWTSGNIEVLIEPLAAHYYQPFSASAFGGSLMVKYNFLNFGRWMPFWDGGAGMLWTDLGPRIPEQSTQFNFVLQTGPGVSYFVTENTAVTLGIRFHHISNAGIGERNIGLNGCLFNVGISFFSP</sequence>
<dbReference type="RefSeq" id="WP_312743756.1">
    <property type="nucleotide sequence ID" value="NZ_CP116968.1"/>
</dbReference>
<dbReference type="Proteomes" id="UP001302494">
    <property type="component" value="Chromosome"/>
</dbReference>
<evidence type="ECO:0000313" key="2">
    <source>
        <dbReference type="Proteomes" id="UP001302494"/>
    </source>
</evidence>
<reference evidence="1 2" key="1">
    <citation type="submission" date="2023-01" db="EMBL/GenBank/DDBJ databases">
        <title>Cultivation and genomic characterization of new, ubiquitous marine nitrite-oxidizing bacteria from the Nitrospirales.</title>
        <authorList>
            <person name="Mueller A.J."/>
            <person name="Daebeler A."/>
            <person name="Herbold C.W."/>
            <person name="Kirkegaard R.H."/>
            <person name="Daims H."/>
        </authorList>
    </citation>
    <scope>NUCLEOTIDE SEQUENCE [LARGE SCALE GENOMIC DNA]</scope>
    <source>
        <strain evidence="1 2">DK</strain>
    </source>
</reference>